<feature type="compositionally biased region" description="Low complexity" evidence="1">
    <location>
        <begin position="213"/>
        <end position="222"/>
    </location>
</feature>
<feature type="compositionally biased region" description="Pro residues" evidence="1">
    <location>
        <begin position="223"/>
        <end position="235"/>
    </location>
</feature>
<evidence type="ECO:0000313" key="3">
    <source>
        <dbReference type="EMBL" id="TEB28313.1"/>
    </source>
</evidence>
<feature type="transmembrane region" description="Helical" evidence="2">
    <location>
        <begin position="735"/>
        <end position="756"/>
    </location>
</feature>
<feature type="transmembrane region" description="Helical" evidence="2">
    <location>
        <begin position="618"/>
        <end position="638"/>
    </location>
</feature>
<keyword evidence="2" id="KW-0812">Transmembrane</keyword>
<evidence type="ECO:0000256" key="2">
    <source>
        <dbReference type="SAM" id="Phobius"/>
    </source>
</evidence>
<sequence>MPAATPVKRARQRANKINRKADDLTQHSADTSTLHSPLHPLPAPPSLGQDIGPPDDFVSLGQLLTTLADRFELQDPEAGPVIAEAFRSGICGGSALATQRLKARYDDLDEHVQAFILDYESCLQDLQAAAYERGVADERARREAEANTSVQHPEPSLPSTTTPTEPDEPVPEHYDLKLLSPNQCIVFKHGFDRGYAEGTHIMLERMSEKNAEAAEGAFEEGPSPSPPKPSPSPPEPELDSQVIRPPSSVAHTSYGHRNRYMRCPIPSLPRPVNSHLTIATSQFFGQIRIPGRGPALTIGPPEAVTPDDAVPTSLDLHACHLPILYPNNPCSHFVRAFSITLTLQALSGRSTIGGHKFDPVPGSIPFLALDAVPRSLASVDRCTSLTSNRARAWKRGNGRQVGAVDHSDLEFPFMIINPGGTRVHYSDPPSPYLSQTWFLDLRTYSLEPSPKHGFEAESFSVFSSQIVSGNSTIESGEDVVRRLSNKHGTPAPGTWDRLLQLAVPNVPVQIHVFVHYEHTSDASWFLSPIKAIDRFWSGEHACNGRGQTRPTGGAVSIARLMAALKAIQSTWWISKGPFTLVLYIGDWVRPKSFPMESTPSHPSQWIPQFLLSPGLRLFYVRLVLVTGLLTMGFTIHAVETQGSTVTWVSALLITVPSAAWIHQVLAALGPHFPLLVWVDFVWMIVETGRSGADKNTVLLYLDGIPLVMTMFRDLNGLLKFVGMSKKFVPLLLSRIALQLNLVALLALKALAIVHGWGTKPLSRRVDLNPEDGTRSWWRHAAHVLFGRRLWKAHVPGESKSIFILRGFLASFAIAALILFGVYQAIIYPIFEVGRVPYRYSRTDAILSSRELEMLAGLNWTLILVWQPHLGATASIIDSITVTPWWIPDSHMVSTPDPACRVYDESGIARVYCEPPWSALPAQERGYLWEDFFPNFEIRVDFTDILGFAGPRSKPSRAFDSLQVYIGLINDTQAIIENTDPILLFPGANLLGVLRPAFREITPDPMLDSSGNRNISTLSLTTRGSSAGWIFIEDYRNKSVLGGLSVMGGLGSLLSTSWLLEAQSLTKLCVLMVGTKPNSPFGFLHSIRAFQKAMADRCDERYPKLWTDVQGLKANPGLSAYIFDTMIDIEPLGYDTHETTAPDSSHSYGPLDPEQAHDGAPRGNAEGAAVERGM</sequence>
<feature type="compositionally biased region" description="Low complexity" evidence="1">
    <location>
        <begin position="153"/>
        <end position="164"/>
    </location>
</feature>
<keyword evidence="2" id="KW-0472">Membrane</keyword>
<accession>A0A4Y7T2E7</accession>
<feature type="compositionally biased region" description="Basic residues" evidence="1">
    <location>
        <begin position="8"/>
        <end position="18"/>
    </location>
</feature>
<dbReference type="Proteomes" id="UP000298030">
    <property type="component" value="Unassembled WGS sequence"/>
</dbReference>
<feature type="region of interest" description="Disordered" evidence="1">
    <location>
        <begin position="1"/>
        <end position="45"/>
    </location>
</feature>
<proteinExistence type="predicted"/>
<evidence type="ECO:0000313" key="4">
    <source>
        <dbReference type="Proteomes" id="UP000298030"/>
    </source>
</evidence>
<keyword evidence="4" id="KW-1185">Reference proteome</keyword>
<feature type="region of interest" description="Disordered" evidence="1">
    <location>
        <begin position="1133"/>
        <end position="1173"/>
    </location>
</feature>
<gene>
    <name evidence="3" type="ORF">FA13DRAFT_1873039</name>
</gene>
<name>A0A4Y7T2E7_COPMI</name>
<comment type="caution">
    <text evidence="3">The sequence shown here is derived from an EMBL/GenBank/DDBJ whole genome shotgun (WGS) entry which is preliminary data.</text>
</comment>
<feature type="region of interest" description="Disordered" evidence="1">
    <location>
        <begin position="211"/>
        <end position="255"/>
    </location>
</feature>
<feature type="region of interest" description="Disordered" evidence="1">
    <location>
        <begin position="137"/>
        <end position="174"/>
    </location>
</feature>
<protein>
    <submittedName>
        <fullName evidence="3">Uncharacterized protein</fullName>
    </submittedName>
</protein>
<dbReference type="AlphaFoldDB" id="A0A4Y7T2E7"/>
<feature type="transmembrane region" description="Helical" evidence="2">
    <location>
        <begin position="807"/>
        <end position="830"/>
    </location>
</feature>
<evidence type="ECO:0000256" key="1">
    <source>
        <dbReference type="SAM" id="MobiDB-lite"/>
    </source>
</evidence>
<feature type="transmembrane region" description="Helical" evidence="2">
    <location>
        <begin position="645"/>
        <end position="662"/>
    </location>
</feature>
<reference evidence="3 4" key="1">
    <citation type="journal article" date="2019" name="Nat. Ecol. Evol.">
        <title>Megaphylogeny resolves global patterns of mushroom evolution.</title>
        <authorList>
            <person name="Varga T."/>
            <person name="Krizsan K."/>
            <person name="Foldi C."/>
            <person name="Dima B."/>
            <person name="Sanchez-Garcia M."/>
            <person name="Sanchez-Ramirez S."/>
            <person name="Szollosi G.J."/>
            <person name="Szarkandi J.G."/>
            <person name="Papp V."/>
            <person name="Albert L."/>
            <person name="Andreopoulos W."/>
            <person name="Angelini C."/>
            <person name="Antonin V."/>
            <person name="Barry K.W."/>
            <person name="Bougher N.L."/>
            <person name="Buchanan P."/>
            <person name="Buyck B."/>
            <person name="Bense V."/>
            <person name="Catcheside P."/>
            <person name="Chovatia M."/>
            <person name="Cooper J."/>
            <person name="Damon W."/>
            <person name="Desjardin D."/>
            <person name="Finy P."/>
            <person name="Geml J."/>
            <person name="Haridas S."/>
            <person name="Hughes K."/>
            <person name="Justo A."/>
            <person name="Karasinski D."/>
            <person name="Kautmanova I."/>
            <person name="Kiss B."/>
            <person name="Kocsube S."/>
            <person name="Kotiranta H."/>
            <person name="LaButti K.M."/>
            <person name="Lechner B.E."/>
            <person name="Liimatainen K."/>
            <person name="Lipzen A."/>
            <person name="Lukacs Z."/>
            <person name="Mihaltcheva S."/>
            <person name="Morgado L.N."/>
            <person name="Niskanen T."/>
            <person name="Noordeloos M.E."/>
            <person name="Ohm R.A."/>
            <person name="Ortiz-Santana B."/>
            <person name="Ovrebo C."/>
            <person name="Racz N."/>
            <person name="Riley R."/>
            <person name="Savchenko A."/>
            <person name="Shiryaev A."/>
            <person name="Soop K."/>
            <person name="Spirin V."/>
            <person name="Szebenyi C."/>
            <person name="Tomsovsky M."/>
            <person name="Tulloss R.E."/>
            <person name="Uehling J."/>
            <person name="Grigoriev I.V."/>
            <person name="Vagvolgyi C."/>
            <person name="Papp T."/>
            <person name="Martin F.M."/>
            <person name="Miettinen O."/>
            <person name="Hibbett D.S."/>
            <person name="Nagy L.G."/>
        </authorList>
    </citation>
    <scope>NUCLEOTIDE SEQUENCE [LARGE SCALE GENOMIC DNA]</scope>
    <source>
        <strain evidence="3 4">FP101781</strain>
    </source>
</reference>
<keyword evidence="2" id="KW-1133">Transmembrane helix</keyword>
<dbReference type="EMBL" id="QPFP01000033">
    <property type="protein sequence ID" value="TEB28313.1"/>
    <property type="molecule type" value="Genomic_DNA"/>
</dbReference>
<organism evidence="3 4">
    <name type="scientific">Coprinellus micaceus</name>
    <name type="common">Glistening ink-cap mushroom</name>
    <name type="synonym">Coprinus micaceus</name>
    <dbReference type="NCBI Taxonomy" id="71717"/>
    <lineage>
        <taxon>Eukaryota</taxon>
        <taxon>Fungi</taxon>
        <taxon>Dikarya</taxon>
        <taxon>Basidiomycota</taxon>
        <taxon>Agaricomycotina</taxon>
        <taxon>Agaricomycetes</taxon>
        <taxon>Agaricomycetidae</taxon>
        <taxon>Agaricales</taxon>
        <taxon>Agaricineae</taxon>
        <taxon>Psathyrellaceae</taxon>
        <taxon>Coprinellus</taxon>
    </lineage>
</organism>
<dbReference type="OrthoDB" id="3227921at2759"/>